<evidence type="ECO:0000313" key="1">
    <source>
        <dbReference type="EMBL" id="RAW15609.1"/>
    </source>
</evidence>
<gene>
    <name evidence="1" type="ORF">DPM12_08125</name>
</gene>
<comment type="caution">
    <text evidence="1">The sequence shown here is derived from an EMBL/GenBank/DDBJ whole genome shotgun (WGS) entry which is preliminary data.</text>
</comment>
<evidence type="ECO:0000313" key="2">
    <source>
        <dbReference type="Proteomes" id="UP000250462"/>
    </source>
</evidence>
<organism evidence="1 2">
    <name type="scientific">Phytoactinopolyspora halophila</name>
    <dbReference type="NCBI Taxonomy" id="1981511"/>
    <lineage>
        <taxon>Bacteria</taxon>
        <taxon>Bacillati</taxon>
        <taxon>Actinomycetota</taxon>
        <taxon>Actinomycetes</taxon>
        <taxon>Jiangellales</taxon>
        <taxon>Jiangellaceae</taxon>
        <taxon>Phytoactinopolyspora</taxon>
    </lineage>
</organism>
<dbReference type="EMBL" id="QMIG01000005">
    <property type="protein sequence ID" value="RAW15609.1"/>
    <property type="molecule type" value="Genomic_DNA"/>
</dbReference>
<keyword evidence="2" id="KW-1185">Reference proteome</keyword>
<protein>
    <submittedName>
        <fullName evidence="1">Uncharacterized protein</fullName>
    </submittedName>
</protein>
<accession>A0A329QVD2</accession>
<name>A0A329QVD2_9ACTN</name>
<proteinExistence type="predicted"/>
<dbReference type="Proteomes" id="UP000250462">
    <property type="component" value="Unassembled WGS sequence"/>
</dbReference>
<reference evidence="1 2" key="1">
    <citation type="submission" date="2018-06" db="EMBL/GenBank/DDBJ databases">
        <title>Phytoactinopolyspora halophila sp. nov., a novel halophilic actinomycete isolated from a saline soil in China.</title>
        <authorList>
            <person name="Tang S.-K."/>
        </authorList>
    </citation>
    <scope>NUCLEOTIDE SEQUENCE [LARGE SCALE GENOMIC DNA]</scope>
    <source>
        <strain evidence="1 2">YIM 96934</strain>
    </source>
</reference>
<sequence>MSPGGFELLLVRLRSIMQAGQEFGSDVGTIMYWQFQRCLEQVLSLTGHRSNIGANTSRTAGDGRRLSWDIVDTSGPVVRHVVG</sequence>
<dbReference type="AlphaFoldDB" id="A0A329QVD2"/>